<comment type="caution">
    <text evidence="1">The sequence shown here is derived from an EMBL/GenBank/DDBJ whole genome shotgun (WGS) entry which is preliminary data.</text>
</comment>
<name>A0ACB7I745_MANES</name>
<evidence type="ECO:0000313" key="1">
    <source>
        <dbReference type="EMBL" id="KAG8660226.1"/>
    </source>
</evidence>
<evidence type="ECO:0000313" key="2">
    <source>
        <dbReference type="Proteomes" id="UP000091857"/>
    </source>
</evidence>
<proteinExistence type="predicted"/>
<keyword evidence="2" id="KW-1185">Reference proteome</keyword>
<organism evidence="1 2">
    <name type="scientific">Manihot esculenta</name>
    <name type="common">Cassava</name>
    <name type="synonym">Jatropha manihot</name>
    <dbReference type="NCBI Taxonomy" id="3983"/>
    <lineage>
        <taxon>Eukaryota</taxon>
        <taxon>Viridiplantae</taxon>
        <taxon>Streptophyta</taxon>
        <taxon>Embryophyta</taxon>
        <taxon>Tracheophyta</taxon>
        <taxon>Spermatophyta</taxon>
        <taxon>Magnoliopsida</taxon>
        <taxon>eudicotyledons</taxon>
        <taxon>Gunneridae</taxon>
        <taxon>Pentapetalae</taxon>
        <taxon>rosids</taxon>
        <taxon>fabids</taxon>
        <taxon>Malpighiales</taxon>
        <taxon>Euphorbiaceae</taxon>
        <taxon>Crotonoideae</taxon>
        <taxon>Manihoteae</taxon>
        <taxon>Manihot</taxon>
    </lineage>
</organism>
<sequence>MSLIARPPVRVFLQMLLLGTFVSGQADHISDINCLKSISESLEDPYDNLKSWSFSSSSICNFLGVVCWNEFQNDVFSLDLSYLGLNGKFPRGVGNCTRLTALDLSNNNLSGHLPSDIEEILQFVTFLDLSSNNFSGEIPPGIADCVYLNGLRLENNQLTGQIPWQLGRLTRIKIFSVAHNLLSGPVPDFVNLNVTSDCYKNNTGLCGEPLKPCKELQVWKIFPETESPFRYAFGVGFEFSVLSVLVFLFSYSAGLVYFGRKGSKEREYVAYSKLTNVKHLQQASNKIPVLESLVTRMNFEELSVAANNFSKNNIIGMGKMGAVYKATVSNGNWFLAIKRIPNSQNFDHEFFSEVMALGRLKHPNIVRLLGFSSKDKEKLLVYKYEPNGSLYERLHSMKGETQTMEWPVRVKIAVGLARGLAWLHHNHYLPTAHLNVSSKCILLNPKFEPKLSNFTGAIFFNANNTKVAKSKTCELGHMKKDVYSFGVVLLELITGKKPSETNDSRNPERTSDVCYDLDEVVDKSLIWKEFDGEIIQLLRIACDCVQPLPDERPTMVQVYKTLRAMGEKYGLSDDSQTSTLLIFEMDPWRLQVK</sequence>
<accession>A0ACB7I745</accession>
<dbReference type="EMBL" id="CM004388">
    <property type="protein sequence ID" value="KAG8660226.1"/>
    <property type="molecule type" value="Genomic_DNA"/>
</dbReference>
<reference evidence="2" key="1">
    <citation type="journal article" date="2016" name="Nat. Biotechnol.">
        <title>Sequencing wild and cultivated cassava and related species reveals extensive interspecific hybridization and genetic diversity.</title>
        <authorList>
            <person name="Bredeson J.V."/>
            <person name="Lyons J.B."/>
            <person name="Prochnik S.E."/>
            <person name="Wu G.A."/>
            <person name="Ha C.M."/>
            <person name="Edsinger-Gonzales E."/>
            <person name="Grimwood J."/>
            <person name="Schmutz J."/>
            <person name="Rabbi I.Y."/>
            <person name="Egesi C."/>
            <person name="Nauluvula P."/>
            <person name="Lebot V."/>
            <person name="Ndunguru J."/>
            <person name="Mkamilo G."/>
            <person name="Bart R.S."/>
            <person name="Setter T.L."/>
            <person name="Gleadow R.M."/>
            <person name="Kulakow P."/>
            <person name="Ferguson M.E."/>
            <person name="Rounsley S."/>
            <person name="Rokhsar D.S."/>
        </authorList>
    </citation>
    <scope>NUCLEOTIDE SEQUENCE [LARGE SCALE GENOMIC DNA]</scope>
    <source>
        <strain evidence="2">cv. AM560-2</strain>
    </source>
</reference>
<gene>
    <name evidence="1" type="ORF">MANES_02G134300v8</name>
</gene>
<protein>
    <submittedName>
        <fullName evidence="1">Uncharacterized protein</fullName>
    </submittedName>
</protein>
<dbReference type="Proteomes" id="UP000091857">
    <property type="component" value="Chromosome 2"/>
</dbReference>